<gene>
    <name evidence="1" type="ORF">CWM47_28295</name>
</gene>
<dbReference type="EMBL" id="CP025096">
    <property type="protein sequence ID" value="AUD05407.1"/>
    <property type="molecule type" value="Genomic_DNA"/>
</dbReference>
<dbReference type="SUPFAM" id="SSF53098">
    <property type="entry name" value="Ribonuclease H-like"/>
    <property type="match status" value="1"/>
</dbReference>
<dbReference type="Gene3D" id="3.40.50.2300">
    <property type="match status" value="1"/>
</dbReference>
<organism evidence="1 2">
    <name type="scientific">Spirosoma pollinicola</name>
    <dbReference type="NCBI Taxonomy" id="2057025"/>
    <lineage>
        <taxon>Bacteria</taxon>
        <taxon>Pseudomonadati</taxon>
        <taxon>Bacteroidota</taxon>
        <taxon>Cytophagia</taxon>
        <taxon>Cytophagales</taxon>
        <taxon>Cytophagaceae</taxon>
        <taxon>Spirosoma</taxon>
    </lineage>
</organism>
<dbReference type="SUPFAM" id="SSF52467">
    <property type="entry name" value="DHS-like NAD/FAD-binding domain"/>
    <property type="match status" value="1"/>
</dbReference>
<dbReference type="OrthoDB" id="530017at2"/>
<dbReference type="InterPro" id="IPR029035">
    <property type="entry name" value="DHS-like_NAD/FAD-binding_dom"/>
</dbReference>
<name>A0A2K8Z693_9BACT</name>
<evidence type="ECO:0000313" key="1">
    <source>
        <dbReference type="EMBL" id="AUD05407.1"/>
    </source>
</evidence>
<proteinExistence type="predicted"/>
<dbReference type="Proteomes" id="UP000232883">
    <property type="component" value="Chromosome"/>
</dbReference>
<dbReference type="InterPro" id="IPR036397">
    <property type="entry name" value="RNaseH_sf"/>
</dbReference>
<sequence>MQSLILDYDAFIRSIKVNSNTAHALLLGAGASVSSGIQSATDCIWEWKKDIFVTKNAHNASRFTNHRDEQVRQHIQRWLDNEGNFPELNHATEYSFYAQKAYPIEGDRQSYFEGIIEGKKPAVGYQMMCLLAQAEIIRSVWTTNFDNLSYKAAIQFNMEASKISLGNISEIYQPYKRNNLLCIALHGDYKYGPMKNTDEELDTQEEVFVDILVRYLNDKSLIVSGYSGRDISLMDALTKVYSSKGAGRLYWCGRGADRINPRIEKLLDTARANGRTAFYVPTDGFDELMIGLSKACFESKPPFQKQLQDIISSLPVQHEKCTPFSMNVTHINSVLKGNLFPIRFPKSVFQFEFIYTSDEEPWELVKEATSDQSLVAGYFNGNVYAFGSPDKIHEIFKGRIKGDIQRSPLSKNDIHNPTISNLLIRAVTLSISQKFPSLSNNNKNLVWSSKVESSHEYKGIRYTTHRGIKFKFIADSSYNYLSCKPELYIPKYNDDPIPIDIKRDLKNSFFKKLYNGQYETFIDNFRKLLFKDNESLNFDFPADSENGFKFTIRPSPGFAKIMQAGAKSGERISEKFPQKLFVHEGIQYLEPNLIFSSLSGNEVNHFHPMKGLLNNRPYDFPISGSALSEDIFIGVVCPQEYSSRFYNFLNLQNQVVTTTYNGKRHNADYLIDFPSFHTAYGIGINIPHVSESRWVDCPISPPSTDMMKGAVELANILSQRIQRASDEGANVVTVFIPKVWEHYKSYDSVNEFFDLHDYLKAFAAEHQIATQLIEEKTLSDPLRGQITWWLSLSFYVKALKTPWILANTDTQTAYAGIGYSVNKHRNQGKVILGCSHIYNPQGQGLKYKLSKVNEPIWDAKHKNPYLPFDDAFKFGLSTAGMCRDNFTQEVKRVVVHKRTHFTEEEIKGIVSGLAKGGIHEVDLVEINIEDNIRYTRNKLDAGMPQADKFPINRGTCILLTSRKALLYTHGVVPSIQNPKFQYYLGGNGIPAPITIRKHYGESNISTIANEILGLTKVNWNSMDLYSILPATINSSNKIAQIGSLLGRFERAYDYRYFI</sequence>
<dbReference type="CDD" id="cd04659">
    <property type="entry name" value="Piwi_piwi-like_ProArk"/>
    <property type="match status" value="1"/>
</dbReference>
<dbReference type="RefSeq" id="WP_100991967.1">
    <property type="nucleotide sequence ID" value="NZ_CP025096.1"/>
</dbReference>
<dbReference type="KEGG" id="spir:CWM47_28295"/>
<dbReference type="Gene3D" id="3.30.420.10">
    <property type="entry name" value="Ribonuclease H-like superfamily/Ribonuclease H"/>
    <property type="match status" value="1"/>
</dbReference>
<protein>
    <submittedName>
        <fullName evidence="1">Uncharacterized protein</fullName>
    </submittedName>
</protein>
<dbReference type="Gene3D" id="3.40.50.1220">
    <property type="entry name" value="TPP-binding domain"/>
    <property type="match status" value="1"/>
</dbReference>
<dbReference type="AlphaFoldDB" id="A0A2K8Z693"/>
<accession>A0A2K8Z693</accession>
<evidence type="ECO:0000313" key="2">
    <source>
        <dbReference type="Proteomes" id="UP000232883"/>
    </source>
</evidence>
<dbReference type="InterPro" id="IPR012337">
    <property type="entry name" value="RNaseH-like_sf"/>
</dbReference>
<reference evidence="1 2" key="1">
    <citation type="submission" date="2017-11" db="EMBL/GenBank/DDBJ databases">
        <title>Taxonomic description and genome sequences of Spirosoma HA7 sp. nov., isolated from pollen microhabitat of Corylus avellana.</title>
        <authorList>
            <person name="Ambika Manirajan B."/>
            <person name="Suarez C."/>
            <person name="Ratering S."/>
            <person name="Geissler-Plaum R."/>
            <person name="Cardinale M."/>
            <person name="Sylvia S."/>
        </authorList>
    </citation>
    <scope>NUCLEOTIDE SEQUENCE [LARGE SCALE GENOMIC DNA]</scope>
    <source>
        <strain evidence="1 2">HA7</strain>
    </source>
</reference>
<keyword evidence="2" id="KW-1185">Reference proteome</keyword>
<dbReference type="GO" id="GO:0003676">
    <property type="term" value="F:nucleic acid binding"/>
    <property type="evidence" value="ECO:0007669"/>
    <property type="project" value="InterPro"/>
</dbReference>
<dbReference type="Pfam" id="PF13289">
    <property type="entry name" value="SIR2_2"/>
    <property type="match status" value="1"/>
</dbReference>